<sequence>MQKQSERADKAEAEAERTKNELKDLQKKFDEVSKEMTELKKQVEDVQSMAAELQQLRQMTAQQITQIKELETSYQAEKKLRKKYYNEIEDMKGKIRVYCRIRPFAKYEKEKGSLESVQALDEYSVKVTTNKEEVYEDTERLIQSVIDGFNLVDLLAPPEVKKNPPSLDIKKDSNGIVTIQGITMKKVTSAESLEKIFEFGLASRHVSGTAMNAESSRSHLIFAIVVRIEDLIAEKVTFGKLSLIDLAGSERVSKSGVTKERLVEAKEINKSLTALGDVISALSSGESFIPYRNHKLTQLMSDSLGGTAKTLMFVNISPADYNVEETVTSLMYAARVKLITNEVTAAAAAAAAVVVQQQRQREL</sequence>
<evidence type="ECO:0000256" key="3">
    <source>
        <dbReference type="PROSITE-ProRule" id="PRU00283"/>
    </source>
</evidence>
<dbReference type="GO" id="GO:0003777">
    <property type="term" value="F:microtubule motor activity"/>
    <property type="evidence" value="ECO:0007669"/>
    <property type="project" value="InterPro"/>
</dbReference>
<dbReference type="VEuPathDB" id="ToxoDB:ETH2_0638800"/>
<dbReference type="GeneID" id="25251138"/>
<dbReference type="Proteomes" id="UP000030747">
    <property type="component" value="Unassembled WGS sequence"/>
</dbReference>
<dbReference type="GO" id="GO:0008017">
    <property type="term" value="F:microtubule binding"/>
    <property type="evidence" value="ECO:0007669"/>
    <property type="project" value="InterPro"/>
</dbReference>
<dbReference type="Pfam" id="PF16796">
    <property type="entry name" value="Microtub_bd"/>
    <property type="match status" value="1"/>
</dbReference>
<dbReference type="InterPro" id="IPR019821">
    <property type="entry name" value="Kinesin_motor_CS"/>
</dbReference>
<dbReference type="PANTHER" id="PTHR47972:SF16">
    <property type="entry name" value="KINESIN-LIKE PROTEIN"/>
    <property type="match status" value="1"/>
</dbReference>
<dbReference type="InterPro" id="IPR027417">
    <property type="entry name" value="P-loop_NTPase"/>
</dbReference>
<dbReference type="GO" id="GO:0005874">
    <property type="term" value="C:microtubule"/>
    <property type="evidence" value="ECO:0007669"/>
    <property type="project" value="UniProtKB-KW"/>
</dbReference>
<gene>
    <name evidence="7" type="ORF">ETH_00009710</name>
</gene>
<protein>
    <recommendedName>
        <fullName evidence="4">Kinesin-like protein</fullName>
    </recommendedName>
</protein>
<dbReference type="PROSITE" id="PS50067">
    <property type="entry name" value="KINESIN_MOTOR_2"/>
    <property type="match status" value="1"/>
</dbReference>
<dbReference type="Pfam" id="PF00225">
    <property type="entry name" value="Kinesin"/>
    <property type="match status" value="1"/>
</dbReference>
<dbReference type="Gene3D" id="3.40.850.10">
    <property type="entry name" value="Kinesin motor domain"/>
    <property type="match status" value="2"/>
</dbReference>
<keyword evidence="1 4" id="KW-0547">Nucleotide-binding</keyword>
<evidence type="ECO:0000256" key="4">
    <source>
        <dbReference type="RuleBase" id="RU000394"/>
    </source>
</evidence>
<evidence type="ECO:0000259" key="6">
    <source>
        <dbReference type="PROSITE" id="PS50067"/>
    </source>
</evidence>
<comment type="caution">
    <text evidence="3">Lacks conserved residue(s) required for the propagation of feature annotation.</text>
</comment>
<dbReference type="AlphaFoldDB" id="U6KMY6"/>
<evidence type="ECO:0000313" key="8">
    <source>
        <dbReference type="Proteomes" id="UP000030747"/>
    </source>
</evidence>
<reference evidence="7" key="1">
    <citation type="submission" date="2013-10" db="EMBL/GenBank/DDBJ databases">
        <title>Genomic analysis of the causative agents of coccidiosis in chickens.</title>
        <authorList>
            <person name="Reid A.J."/>
            <person name="Blake D."/>
            <person name="Billington K."/>
            <person name="Browne H."/>
            <person name="Dunn M."/>
            <person name="Hung S."/>
            <person name="Kawahara F."/>
            <person name="Miranda-Saavedra D."/>
            <person name="Mourier T."/>
            <person name="Nagra H."/>
            <person name="Otto T.D."/>
            <person name="Rawlings N."/>
            <person name="Sanchez A."/>
            <person name="Sanders M."/>
            <person name="Subramaniam C."/>
            <person name="Tay Y."/>
            <person name="Dear P."/>
            <person name="Doerig C."/>
            <person name="Gruber A."/>
            <person name="Parkinson J."/>
            <person name="Shirley M."/>
            <person name="Wan K.L."/>
            <person name="Berriman M."/>
            <person name="Tomley F."/>
            <person name="Pain A."/>
        </authorList>
    </citation>
    <scope>NUCLEOTIDE SEQUENCE [LARGE SCALE GENOMIC DNA]</scope>
    <source>
        <strain evidence="7">Houghton</strain>
    </source>
</reference>
<dbReference type="InterPro" id="IPR031852">
    <property type="entry name" value="Vik1/Cik1_MT-bd"/>
</dbReference>
<proteinExistence type="inferred from homology"/>
<keyword evidence="4" id="KW-0493">Microtubule</keyword>
<reference evidence="7" key="2">
    <citation type="submission" date="2013-10" db="EMBL/GenBank/DDBJ databases">
        <authorList>
            <person name="Aslett M."/>
        </authorList>
    </citation>
    <scope>NUCLEOTIDE SEQUENCE [LARGE SCALE GENOMIC DNA]</scope>
    <source>
        <strain evidence="7">Houghton</strain>
    </source>
</reference>
<evidence type="ECO:0000256" key="5">
    <source>
        <dbReference type="SAM" id="MobiDB-lite"/>
    </source>
</evidence>
<comment type="similarity">
    <text evidence="3 4">Belongs to the TRAFAC class myosin-kinesin ATPase superfamily. Kinesin family.</text>
</comment>
<dbReference type="SUPFAM" id="SSF52540">
    <property type="entry name" value="P-loop containing nucleoside triphosphate hydrolases"/>
    <property type="match status" value="1"/>
</dbReference>
<evidence type="ECO:0000256" key="2">
    <source>
        <dbReference type="ARBA" id="ARBA00022840"/>
    </source>
</evidence>
<dbReference type="InterPro" id="IPR001752">
    <property type="entry name" value="Kinesin_motor_dom"/>
</dbReference>
<feature type="domain" description="Kinesin motor" evidence="6">
    <location>
        <begin position="1"/>
        <end position="339"/>
    </location>
</feature>
<dbReference type="PROSITE" id="PS00411">
    <property type="entry name" value="KINESIN_MOTOR_1"/>
    <property type="match status" value="1"/>
</dbReference>
<dbReference type="GO" id="GO:0005524">
    <property type="term" value="F:ATP binding"/>
    <property type="evidence" value="ECO:0007669"/>
    <property type="project" value="UniProtKB-KW"/>
</dbReference>
<dbReference type="VEuPathDB" id="ToxoDB:ETH_00009710"/>
<dbReference type="InterPro" id="IPR036961">
    <property type="entry name" value="Kinesin_motor_dom_sf"/>
</dbReference>
<dbReference type="PANTHER" id="PTHR47972">
    <property type="entry name" value="KINESIN-LIKE PROTEIN KLP-3"/>
    <property type="match status" value="1"/>
</dbReference>
<keyword evidence="4" id="KW-0505">Motor protein</keyword>
<dbReference type="OMA" id="DIMRENS"/>
<dbReference type="EMBL" id="HG673820">
    <property type="protein sequence ID" value="CDJ38191.1"/>
    <property type="molecule type" value="Genomic_DNA"/>
</dbReference>
<organism evidence="7 8">
    <name type="scientific">Eimeria tenella</name>
    <name type="common">Coccidian parasite</name>
    <dbReference type="NCBI Taxonomy" id="5802"/>
    <lineage>
        <taxon>Eukaryota</taxon>
        <taxon>Sar</taxon>
        <taxon>Alveolata</taxon>
        <taxon>Apicomplexa</taxon>
        <taxon>Conoidasida</taxon>
        <taxon>Coccidia</taxon>
        <taxon>Eucoccidiorida</taxon>
        <taxon>Eimeriorina</taxon>
        <taxon>Eimeriidae</taxon>
        <taxon>Eimeria</taxon>
    </lineage>
</organism>
<dbReference type="RefSeq" id="XP_013229029.1">
    <property type="nucleotide sequence ID" value="XM_013373575.1"/>
</dbReference>
<keyword evidence="8" id="KW-1185">Reference proteome</keyword>
<evidence type="ECO:0000256" key="1">
    <source>
        <dbReference type="ARBA" id="ARBA00022741"/>
    </source>
</evidence>
<feature type="region of interest" description="Disordered" evidence="5">
    <location>
        <begin position="1"/>
        <end position="22"/>
    </location>
</feature>
<dbReference type="PRINTS" id="PR00380">
    <property type="entry name" value="KINESINHEAVY"/>
</dbReference>
<dbReference type="OrthoDB" id="3176171at2759"/>
<accession>U6KMY6</accession>
<dbReference type="GO" id="GO:0007018">
    <property type="term" value="P:microtubule-based movement"/>
    <property type="evidence" value="ECO:0007669"/>
    <property type="project" value="InterPro"/>
</dbReference>
<name>U6KMY6_EIMTE</name>
<keyword evidence="2 4" id="KW-0067">ATP-binding</keyword>
<evidence type="ECO:0000313" key="7">
    <source>
        <dbReference type="EMBL" id="CDJ38191.1"/>
    </source>
</evidence>
<dbReference type="InterPro" id="IPR027640">
    <property type="entry name" value="Kinesin-like_fam"/>
</dbReference>
<dbReference type="SMART" id="SM00129">
    <property type="entry name" value="KISc"/>
    <property type="match status" value="1"/>
</dbReference>